<dbReference type="HAMAP" id="MF_00155">
    <property type="entry name" value="CtaG"/>
    <property type="match status" value="1"/>
</dbReference>
<keyword evidence="6 10" id="KW-0735">Signal-anchor</keyword>
<dbReference type="InterPro" id="IPR023471">
    <property type="entry name" value="CtaG/Cox11_dom_sf"/>
</dbReference>
<organism evidence="11 12">
    <name type="scientific">Jannaschia ovalis</name>
    <dbReference type="NCBI Taxonomy" id="3038773"/>
    <lineage>
        <taxon>Bacteria</taxon>
        <taxon>Pseudomonadati</taxon>
        <taxon>Pseudomonadota</taxon>
        <taxon>Alphaproteobacteria</taxon>
        <taxon>Rhodobacterales</taxon>
        <taxon>Roseobacteraceae</taxon>
        <taxon>Jannaschia</taxon>
    </lineage>
</organism>
<dbReference type="PIRSF" id="PIRSF005413">
    <property type="entry name" value="COX11"/>
    <property type="match status" value="1"/>
</dbReference>
<name>A0ABY8LF45_9RHOB</name>
<dbReference type="PANTHER" id="PTHR21320">
    <property type="entry name" value="CYTOCHROME C OXIDASE ASSEMBLY PROTEIN COX11-RELATED"/>
    <property type="match status" value="1"/>
</dbReference>
<dbReference type="PANTHER" id="PTHR21320:SF3">
    <property type="entry name" value="CYTOCHROME C OXIDASE ASSEMBLY PROTEIN COX11, MITOCHONDRIAL-RELATED"/>
    <property type="match status" value="1"/>
</dbReference>
<evidence type="ECO:0000313" key="12">
    <source>
        <dbReference type="Proteomes" id="UP001243420"/>
    </source>
</evidence>
<comment type="similarity">
    <text evidence="3 10">Belongs to the COX11/CtaG family.</text>
</comment>
<evidence type="ECO:0000313" key="11">
    <source>
        <dbReference type="EMBL" id="WGH79897.1"/>
    </source>
</evidence>
<keyword evidence="10" id="KW-1003">Cell membrane</keyword>
<proteinExistence type="inferred from homology"/>
<feature type="topological domain" description="Cytoplasmic" evidence="10">
    <location>
        <begin position="1"/>
        <end position="10"/>
    </location>
</feature>
<reference evidence="11 12" key="1">
    <citation type="submission" date="2023-04" db="EMBL/GenBank/DDBJ databases">
        <title>Jannaschia ovalis sp. nov., a marine bacterium isolated from sea tidal flat.</title>
        <authorList>
            <person name="Kwon D.Y."/>
            <person name="Kim J.-J."/>
        </authorList>
    </citation>
    <scope>NUCLEOTIDE SEQUENCE [LARGE SCALE GENOMIC DNA]</scope>
    <source>
        <strain evidence="11 12">GRR-S6-38</strain>
    </source>
</reference>
<dbReference type="Gene3D" id="2.60.370.10">
    <property type="entry name" value="Ctag/Cox11"/>
    <property type="match status" value="1"/>
</dbReference>
<protein>
    <recommendedName>
        <fullName evidence="4 10">Cytochrome c oxidase assembly protein CtaG</fullName>
    </recommendedName>
</protein>
<evidence type="ECO:0000256" key="1">
    <source>
        <dbReference type="ARBA" id="ARBA00004007"/>
    </source>
</evidence>
<evidence type="ECO:0000256" key="6">
    <source>
        <dbReference type="ARBA" id="ARBA00022968"/>
    </source>
</evidence>
<keyword evidence="7 10" id="KW-1133">Transmembrane helix</keyword>
<keyword evidence="8 10" id="KW-0186">Copper</keyword>
<evidence type="ECO:0000256" key="2">
    <source>
        <dbReference type="ARBA" id="ARBA00004382"/>
    </source>
</evidence>
<evidence type="ECO:0000256" key="7">
    <source>
        <dbReference type="ARBA" id="ARBA00022989"/>
    </source>
</evidence>
<dbReference type="InterPro" id="IPR007533">
    <property type="entry name" value="Cyt_c_oxidase_assmbl_CtaG"/>
</dbReference>
<evidence type="ECO:0000256" key="3">
    <source>
        <dbReference type="ARBA" id="ARBA00009620"/>
    </source>
</evidence>
<dbReference type="SUPFAM" id="SSF110111">
    <property type="entry name" value="Ctag/Cox11"/>
    <property type="match status" value="1"/>
</dbReference>
<evidence type="ECO:0000256" key="4">
    <source>
        <dbReference type="ARBA" id="ARBA00015384"/>
    </source>
</evidence>
<sequence length="201" mass="21812">MTRWSQMSPNSRVVASTVAVVLGMGSLGWAAVPLYDLFCRVTGYGGTTARAEAGANGPTVLDQQVLVRFDASRERGMPWEFRPEQTSMRVNIGATNLAFYEAHNPTDEPIAGTASFNVAPYPAGPHFVKIDCFCFEEQVLEPGQTIAMPVTFYVDPEILDDPEAKGIPEITLSYTFHVTDLPADYAALNEGADADTARTTN</sequence>
<dbReference type="RefSeq" id="WP_279966889.1">
    <property type="nucleotide sequence ID" value="NZ_CP122537.1"/>
</dbReference>
<dbReference type="Proteomes" id="UP001243420">
    <property type="component" value="Chromosome"/>
</dbReference>
<comment type="function">
    <text evidence="1 10">Exerts its effect at some terminal stage of cytochrome c oxidase synthesis, probably by being involved in the insertion of the copper B into subunit I.</text>
</comment>
<dbReference type="EMBL" id="CP122537">
    <property type="protein sequence ID" value="WGH79897.1"/>
    <property type="molecule type" value="Genomic_DNA"/>
</dbReference>
<evidence type="ECO:0000256" key="5">
    <source>
        <dbReference type="ARBA" id="ARBA00022692"/>
    </source>
</evidence>
<evidence type="ECO:0000256" key="8">
    <source>
        <dbReference type="ARBA" id="ARBA00023008"/>
    </source>
</evidence>
<keyword evidence="9 10" id="KW-0472">Membrane</keyword>
<dbReference type="Pfam" id="PF04442">
    <property type="entry name" value="CtaG_Cox11"/>
    <property type="match status" value="1"/>
</dbReference>
<keyword evidence="10" id="KW-0997">Cell inner membrane</keyword>
<dbReference type="NCBIfam" id="NF003465">
    <property type="entry name" value="PRK05089.1"/>
    <property type="match status" value="1"/>
</dbReference>
<gene>
    <name evidence="10" type="primary">ctaG</name>
    <name evidence="11" type="ORF">P8627_06445</name>
</gene>
<evidence type="ECO:0000256" key="9">
    <source>
        <dbReference type="ARBA" id="ARBA00023136"/>
    </source>
</evidence>
<evidence type="ECO:0000256" key="10">
    <source>
        <dbReference type="HAMAP-Rule" id="MF_00155"/>
    </source>
</evidence>
<keyword evidence="12" id="KW-1185">Reference proteome</keyword>
<keyword evidence="5 10" id="KW-0812">Transmembrane</keyword>
<comment type="subcellular location">
    <subcellularLocation>
        <location evidence="2 10">Cell inner membrane</location>
        <topology evidence="2 10">Single-pass type II membrane protein</topology>
        <orientation evidence="2 10">Periplasmic side</orientation>
    </subcellularLocation>
</comment>
<feature type="topological domain" description="Periplasmic" evidence="10">
    <location>
        <begin position="32"/>
        <end position="201"/>
    </location>
</feature>
<accession>A0ABY8LF45</accession>